<evidence type="ECO:0000256" key="9">
    <source>
        <dbReference type="HAMAP-Rule" id="MF_00148"/>
    </source>
</evidence>
<comment type="caution">
    <text evidence="11">The sequence shown here is derived from an EMBL/GenBank/DDBJ whole genome shotgun (WGS) entry which is preliminary data.</text>
</comment>
<evidence type="ECO:0000313" key="12">
    <source>
        <dbReference type="Proteomes" id="UP000051934"/>
    </source>
</evidence>
<accession>A0A0R2S663</accession>
<dbReference type="NCBIfam" id="NF003588">
    <property type="entry name" value="PRK05254.1-1"/>
    <property type="match status" value="1"/>
</dbReference>
<comment type="catalytic activity">
    <reaction evidence="1 9">
        <text>Hydrolyzes single-stranded DNA or mismatched double-stranded DNA and polynucleotides, releasing free uracil.</text>
        <dbReference type="EC" id="3.2.2.27"/>
    </reaction>
</comment>
<name>A0A0R2S663_9GAMM</name>
<evidence type="ECO:0000256" key="3">
    <source>
        <dbReference type="ARBA" id="ARBA00008184"/>
    </source>
</evidence>
<evidence type="ECO:0000256" key="1">
    <source>
        <dbReference type="ARBA" id="ARBA00001400"/>
    </source>
</evidence>
<dbReference type="NCBIfam" id="NF003592">
    <property type="entry name" value="PRK05254.1-5"/>
    <property type="match status" value="1"/>
</dbReference>
<evidence type="ECO:0000256" key="6">
    <source>
        <dbReference type="ARBA" id="ARBA00022763"/>
    </source>
</evidence>
<evidence type="ECO:0000256" key="7">
    <source>
        <dbReference type="ARBA" id="ARBA00022801"/>
    </source>
</evidence>
<protein>
    <recommendedName>
        <fullName evidence="5 9">Uracil-DNA glycosylase</fullName>
        <shortName evidence="9">UDG</shortName>
        <ecNumber evidence="4 9">3.2.2.27</ecNumber>
    </recommendedName>
</protein>
<evidence type="ECO:0000256" key="4">
    <source>
        <dbReference type="ARBA" id="ARBA00012030"/>
    </source>
</evidence>
<feature type="active site" description="Proton acceptor" evidence="9">
    <location>
        <position position="68"/>
    </location>
</feature>
<dbReference type="Proteomes" id="UP000051934">
    <property type="component" value="Unassembled WGS sequence"/>
</dbReference>
<comment type="similarity">
    <text evidence="3 9">Belongs to the uracil-DNA glycosylase (UDG) superfamily. UNG family.</text>
</comment>
<reference evidence="11 12" key="1">
    <citation type="submission" date="2015-10" db="EMBL/GenBank/DDBJ databases">
        <title>Metagenome-Assembled Genomes uncover a global brackish microbiome.</title>
        <authorList>
            <person name="Hugerth L.W."/>
            <person name="Larsson J."/>
            <person name="Alneberg J."/>
            <person name="Lindh M.V."/>
            <person name="Legrand C."/>
            <person name="Pinhassi J."/>
            <person name="Andersson A.F."/>
        </authorList>
    </citation>
    <scope>NUCLEOTIDE SEQUENCE [LARGE SCALE GENOMIC DNA]</scope>
    <source>
        <strain evidence="11">BACL4 MAG-120507-bin80</strain>
    </source>
</reference>
<dbReference type="SUPFAM" id="SSF52141">
    <property type="entry name" value="Uracil-DNA glycosylase-like"/>
    <property type="match status" value="1"/>
</dbReference>
<organism evidence="11 12">
    <name type="scientific">OM182 bacterium BACL3 MAG-120507-bin80</name>
    <dbReference type="NCBI Taxonomy" id="1655577"/>
    <lineage>
        <taxon>Bacteria</taxon>
        <taxon>Pseudomonadati</taxon>
        <taxon>Pseudomonadota</taxon>
        <taxon>Gammaproteobacteria</taxon>
        <taxon>OMG group</taxon>
        <taxon>OM182 clade</taxon>
    </lineage>
</organism>
<dbReference type="HAMAP" id="MF_00148">
    <property type="entry name" value="UDG"/>
    <property type="match status" value="1"/>
</dbReference>
<dbReference type="PANTHER" id="PTHR11264">
    <property type="entry name" value="URACIL-DNA GLYCOSYLASE"/>
    <property type="match status" value="1"/>
</dbReference>
<keyword evidence="6 9" id="KW-0227">DNA damage</keyword>
<dbReference type="InterPro" id="IPR005122">
    <property type="entry name" value="Uracil-DNA_glycosylase-like"/>
</dbReference>
<gene>
    <name evidence="9" type="primary">ung</name>
    <name evidence="11" type="ORF">ABR69_10520</name>
</gene>
<comment type="function">
    <text evidence="2 9">Excises uracil residues from the DNA which can arise as a result of misincorporation of dUMP residues by DNA polymerase or due to deamination of cytosine.</text>
</comment>
<dbReference type="AlphaFoldDB" id="A0A0R2S663"/>
<evidence type="ECO:0000256" key="2">
    <source>
        <dbReference type="ARBA" id="ARBA00002631"/>
    </source>
</evidence>
<dbReference type="CDD" id="cd10027">
    <property type="entry name" value="UDG-F1-like"/>
    <property type="match status" value="1"/>
</dbReference>
<dbReference type="GO" id="GO:0097510">
    <property type="term" value="P:base-excision repair, AP site formation via deaminated base removal"/>
    <property type="evidence" value="ECO:0007669"/>
    <property type="project" value="TreeGrafter"/>
</dbReference>
<keyword evidence="8 9" id="KW-0234">DNA repair</keyword>
<dbReference type="SMART" id="SM00986">
    <property type="entry name" value="UDG"/>
    <property type="match status" value="1"/>
</dbReference>
<dbReference type="Gene3D" id="3.40.470.10">
    <property type="entry name" value="Uracil-DNA glycosylase-like domain"/>
    <property type="match status" value="1"/>
</dbReference>
<dbReference type="Pfam" id="PF03167">
    <property type="entry name" value="UDG"/>
    <property type="match status" value="1"/>
</dbReference>
<feature type="domain" description="Uracil-DNA glycosylase-like" evidence="10">
    <location>
        <begin position="53"/>
        <end position="212"/>
    </location>
</feature>
<proteinExistence type="inferred from homology"/>
<dbReference type="InterPro" id="IPR002043">
    <property type="entry name" value="UDG_fam1"/>
</dbReference>
<keyword evidence="9" id="KW-0963">Cytoplasm</keyword>
<dbReference type="NCBIfam" id="NF003589">
    <property type="entry name" value="PRK05254.1-2"/>
    <property type="match status" value="1"/>
</dbReference>
<evidence type="ECO:0000256" key="5">
    <source>
        <dbReference type="ARBA" id="ARBA00018429"/>
    </source>
</evidence>
<dbReference type="SMART" id="SM00987">
    <property type="entry name" value="UreE_C"/>
    <property type="match status" value="1"/>
</dbReference>
<keyword evidence="7 9" id="KW-0378">Hydrolase</keyword>
<comment type="subcellular location">
    <subcellularLocation>
        <location evidence="9">Cytoplasm</location>
    </subcellularLocation>
</comment>
<evidence type="ECO:0000259" key="10">
    <source>
        <dbReference type="SMART" id="SM00986"/>
    </source>
</evidence>
<dbReference type="GO" id="GO:0004844">
    <property type="term" value="F:uracil DNA N-glycosylase activity"/>
    <property type="evidence" value="ECO:0007669"/>
    <property type="project" value="UniProtKB-UniRule"/>
</dbReference>
<dbReference type="InterPro" id="IPR036895">
    <property type="entry name" value="Uracil-DNA_glycosylase-like_sf"/>
</dbReference>
<dbReference type="NCBIfam" id="TIGR00628">
    <property type="entry name" value="ung"/>
    <property type="match status" value="1"/>
</dbReference>
<dbReference type="PANTHER" id="PTHR11264:SF0">
    <property type="entry name" value="URACIL-DNA GLYCOSYLASE"/>
    <property type="match status" value="1"/>
</dbReference>
<evidence type="ECO:0000256" key="8">
    <source>
        <dbReference type="ARBA" id="ARBA00023204"/>
    </source>
</evidence>
<dbReference type="GO" id="GO:0005737">
    <property type="term" value="C:cytoplasm"/>
    <property type="evidence" value="ECO:0007669"/>
    <property type="project" value="UniProtKB-SubCell"/>
</dbReference>
<sequence length="224" mass="24543">MPQEWLASLAALPGQSEASVVALLAKIERSLKAESDAGYLIYPGLNEVFSALVKTSPARVKTVILGQDPYHGGQAHGLCFSVRRGHKIPPSLRNIFSELADDTDALEPVEGDLSEWAGRGVLLLNSVLTVRAGDAGSHETLGWGQLTDLIMQVVAKDSRPCVFILWGKFAASKKKFIDATRHLVIESPHPSPLSSYRGFFDSKPFSRCNQFLRERGRGEIDWSL</sequence>
<evidence type="ECO:0000313" key="11">
    <source>
        <dbReference type="EMBL" id="KRO70214.1"/>
    </source>
</evidence>
<dbReference type="EMBL" id="LIBB01000375">
    <property type="protein sequence ID" value="KRO70214.1"/>
    <property type="molecule type" value="Genomic_DNA"/>
</dbReference>
<dbReference type="EC" id="3.2.2.27" evidence="4 9"/>